<keyword evidence="2" id="KW-1185">Reference proteome</keyword>
<sequence>MNEAVSQGEGEGLHIDTGSLQEVFLYVGILEISGSLKFLEVDLEILEIYILPFDAMRWSVTYSVGKRRHGGEGQAKVGWAGHAWKSRYHYEN</sequence>
<reference evidence="1 2" key="1">
    <citation type="submission" date="2017-11" db="EMBL/GenBank/DDBJ databases">
        <title>De-novo sequencing of pomegranate (Punica granatum L.) genome.</title>
        <authorList>
            <person name="Akparov Z."/>
            <person name="Amiraslanov A."/>
            <person name="Hajiyeva S."/>
            <person name="Abbasov M."/>
            <person name="Kaur K."/>
            <person name="Hamwieh A."/>
            <person name="Solovyev V."/>
            <person name="Salamov A."/>
            <person name="Braich B."/>
            <person name="Kosarev P."/>
            <person name="Mahmoud A."/>
            <person name="Hajiyev E."/>
            <person name="Babayeva S."/>
            <person name="Izzatullayeva V."/>
            <person name="Mammadov A."/>
            <person name="Mammadov A."/>
            <person name="Sharifova S."/>
            <person name="Ojaghi J."/>
            <person name="Eynullazada K."/>
            <person name="Bayramov B."/>
            <person name="Abdulazimova A."/>
            <person name="Shahmuradov I."/>
        </authorList>
    </citation>
    <scope>NUCLEOTIDE SEQUENCE [LARGE SCALE GENOMIC DNA]</scope>
    <source>
        <strain evidence="2">cv. AG2017</strain>
        <tissue evidence="1">Leaf</tissue>
    </source>
</reference>
<protein>
    <submittedName>
        <fullName evidence="1">Uncharacterized protein</fullName>
    </submittedName>
</protein>
<accession>A0A2I0HNR5</accession>
<comment type="caution">
    <text evidence="1">The sequence shown here is derived from an EMBL/GenBank/DDBJ whole genome shotgun (WGS) entry which is preliminary data.</text>
</comment>
<evidence type="ECO:0000313" key="2">
    <source>
        <dbReference type="Proteomes" id="UP000233551"/>
    </source>
</evidence>
<dbReference type="AlphaFoldDB" id="A0A2I0HNR5"/>
<organism evidence="1 2">
    <name type="scientific">Punica granatum</name>
    <name type="common">Pomegranate</name>
    <dbReference type="NCBI Taxonomy" id="22663"/>
    <lineage>
        <taxon>Eukaryota</taxon>
        <taxon>Viridiplantae</taxon>
        <taxon>Streptophyta</taxon>
        <taxon>Embryophyta</taxon>
        <taxon>Tracheophyta</taxon>
        <taxon>Spermatophyta</taxon>
        <taxon>Magnoliopsida</taxon>
        <taxon>eudicotyledons</taxon>
        <taxon>Gunneridae</taxon>
        <taxon>Pentapetalae</taxon>
        <taxon>rosids</taxon>
        <taxon>malvids</taxon>
        <taxon>Myrtales</taxon>
        <taxon>Lythraceae</taxon>
        <taxon>Punica</taxon>
    </lineage>
</organism>
<gene>
    <name evidence="1" type="ORF">CRG98_046274</name>
</gene>
<evidence type="ECO:0000313" key="1">
    <source>
        <dbReference type="EMBL" id="PKI33331.1"/>
    </source>
</evidence>
<dbReference type="Proteomes" id="UP000233551">
    <property type="component" value="Unassembled WGS sequence"/>
</dbReference>
<proteinExistence type="predicted"/>
<name>A0A2I0HNR5_PUNGR</name>
<dbReference type="EMBL" id="PGOL01006712">
    <property type="protein sequence ID" value="PKI33331.1"/>
    <property type="molecule type" value="Genomic_DNA"/>
</dbReference>